<dbReference type="InterPro" id="IPR004330">
    <property type="entry name" value="FAR1_DNA_bnd_dom"/>
</dbReference>
<accession>B8B0L3</accession>
<dbReference type="Gramene" id="BGIOSGA022694-TA">
    <property type="protein sequence ID" value="BGIOSGA022694-PA"/>
    <property type="gene ID" value="BGIOSGA022694"/>
</dbReference>
<dbReference type="AlphaFoldDB" id="B8B0L3"/>
<sequence length="640" mass="73498">MEEIMINQNAEKMDSTPCWMPRTGMKFSSVDEAWKFWVSYGGKIGFDVRKQYNNKSAADGLFNSSRFVCSSAGHRGKDKRDYLTKNPRAETRTGCNVRMGITLNRVEGNYELYDLVTEHNHILQLPETCHLMPSQRKISHVQAFEIDMADDSGIRPKATYELASREAGGSSNLGYTRLDHKNYLRTKGVFGTKGFQPFSIVFRAYVFETAKRETVIFGGALLYDETFESFKWLFETFLAAHNQKHPKTIYTDQDMAMKKAIAAVFPGTWHGLCTFHIMQNAVKHLPHTKSDGPNIFGEFSACMFEYEDEITFEKAFSALRSKVHNDSWAVQGKRDKELGSEYESRKKMPRIKMKTPMLLQVSQLYTPCIFEAFQSEYERSMAAYARATNKTNEYIVGIGALDGKSTVEEEYLVVSDPSDQMVSYTCRQFERCGIMCSHALKVLDMMNIKLLPDQYILKRWTREARCGTVQDIHGRNVLENLKIDAKQRYQFLCRKFLALASRAADFEESYLLIDGVLNSLNKQVEDKIKEQTPFTVQSPEEQTPSTVPEKYSHVTSLKKKEVRKRGSKRTPSWVDKFHKKKSTTQKKEEDILTQVSQFQGEEQISSTKDEQVFEEFDFFTSYTELLMNNSSAGNLFGGKQ</sequence>
<evidence type="ECO:0000256" key="2">
    <source>
        <dbReference type="ARBA" id="ARBA00022771"/>
    </source>
</evidence>
<keyword evidence="1" id="KW-0479">Metal-binding</keyword>
<dbReference type="InterPro" id="IPR018289">
    <property type="entry name" value="MULE_transposase_dom"/>
</dbReference>
<keyword evidence="2 4" id="KW-0863">Zinc-finger</keyword>
<dbReference type="InterPro" id="IPR007527">
    <property type="entry name" value="Znf_SWIM"/>
</dbReference>
<dbReference type="InterPro" id="IPR006564">
    <property type="entry name" value="Znf_PMZ"/>
</dbReference>
<dbReference type="GO" id="GO:0008270">
    <property type="term" value="F:zinc ion binding"/>
    <property type="evidence" value="ECO:0007669"/>
    <property type="project" value="UniProtKB-KW"/>
</dbReference>
<keyword evidence="3" id="KW-0862">Zinc</keyword>
<dbReference type="OMA" id="MEEIMIN"/>
<organism evidence="6 7">
    <name type="scientific">Oryza sativa subsp. indica</name>
    <name type="common">Rice</name>
    <dbReference type="NCBI Taxonomy" id="39946"/>
    <lineage>
        <taxon>Eukaryota</taxon>
        <taxon>Viridiplantae</taxon>
        <taxon>Streptophyta</taxon>
        <taxon>Embryophyta</taxon>
        <taxon>Tracheophyta</taxon>
        <taxon>Spermatophyta</taxon>
        <taxon>Magnoliopsida</taxon>
        <taxon>Liliopsida</taxon>
        <taxon>Poales</taxon>
        <taxon>Poaceae</taxon>
        <taxon>BOP clade</taxon>
        <taxon>Oryzoideae</taxon>
        <taxon>Oryzeae</taxon>
        <taxon>Oryzinae</taxon>
        <taxon>Oryza</taxon>
        <taxon>Oryza sativa</taxon>
    </lineage>
</organism>
<dbReference type="SMART" id="SM00575">
    <property type="entry name" value="ZnF_PMZ"/>
    <property type="match status" value="1"/>
</dbReference>
<protein>
    <recommendedName>
        <fullName evidence="5">SWIM-type domain-containing protein</fullName>
    </recommendedName>
</protein>
<evidence type="ECO:0000256" key="3">
    <source>
        <dbReference type="ARBA" id="ARBA00022833"/>
    </source>
</evidence>
<evidence type="ECO:0000256" key="4">
    <source>
        <dbReference type="PROSITE-ProRule" id="PRU00325"/>
    </source>
</evidence>
<evidence type="ECO:0000313" key="6">
    <source>
        <dbReference type="EMBL" id="EEC80397.1"/>
    </source>
</evidence>
<proteinExistence type="predicted"/>
<name>B8B0L3_ORYSI</name>
<dbReference type="PANTHER" id="PTHR47718">
    <property type="entry name" value="OS01G0519700 PROTEIN"/>
    <property type="match status" value="1"/>
</dbReference>
<gene>
    <name evidence="6" type="ORF">OsI_22533</name>
</gene>
<evidence type="ECO:0000313" key="7">
    <source>
        <dbReference type="Proteomes" id="UP000007015"/>
    </source>
</evidence>
<dbReference type="EMBL" id="CM000131">
    <property type="protein sequence ID" value="EEC80397.1"/>
    <property type="molecule type" value="Genomic_DNA"/>
</dbReference>
<dbReference type="STRING" id="39946.B8B0L3"/>
<evidence type="ECO:0000259" key="5">
    <source>
        <dbReference type="PROSITE" id="PS50966"/>
    </source>
</evidence>
<reference evidence="6 7" key="1">
    <citation type="journal article" date="2005" name="PLoS Biol.">
        <title>The genomes of Oryza sativa: a history of duplications.</title>
        <authorList>
            <person name="Yu J."/>
            <person name="Wang J."/>
            <person name="Lin W."/>
            <person name="Li S."/>
            <person name="Li H."/>
            <person name="Zhou J."/>
            <person name="Ni P."/>
            <person name="Dong W."/>
            <person name="Hu S."/>
            <person name="Zeng C."/>
            <person name="Zhang J."/>
            <person name="Zhang Y."/>
            <person name="Li R."/>
            <person name="Xu Z."/>
            <person name="Li S."/>
            <person name="Li X."/>
            <person name="Zheng H."/>
            <person name="Cong L."/>
            <person name="Lin L."/>
            <person name="Yin J."/>
            <person name="Geng J."/>
            <person name="Li G."/>
            <person name="Shi J."/>
            <person name="Liu J."/>
            <person name="Lv H."/>
            <person name="Li J."/>
            <person name="Wang J."/>
            <person name="Deng Y."/>
            <person name="Ran L."/>
            <person name="Shi X."/>
            <person name="Wang X."/>
            <person name="Wu Q."/>
            <person name="Li C."/>
            <person name="Ren X."/>
            <person name="Wang J."/>
            <person name="Wang X."/>
            <person name="Li D."/>
            <person name="Liu D."/>
            <person name="Zhang X."/>
            <person name="Ji Z."/>
            <person name="Zhao W."/>
            <person name="Sun Y."/>
            <person name="Zhang Z."/>
            <person name="Bao J."/>
            <person name="Han Y."/>
            <person name="Dong L."/>
            <person name="Ji J."/>
            <person name="Chen P."/>
            <person name="Wu S."/>
            <person name="Liu J."/>
            <person name="Xiao Y."/>
            <person name="Bu D."/>
            <person name="Tan J."/>
            <person name="Yang L."/>
            <person name="Ye C."/>
            <person name="Zhang J."/>
            <person name="Xu J."/>
            <person name="Zhou Y."/>
            <person name="Yu Y."/>
            <person name="Zhang B."/>
            <person name="Zhuang S."/>
            <person name="Wei H."/>
            <person name="Liu B."/>
            <person name="Lei M."/>
            <person name="Yu H."/>
            <person name="Li Y."/>
            <person name="Xu H."/>
            <person name="Wei S."/>
            <person name="He X."/>
            <person name="Fang L."/>
            <person name="Zhang Z."/>
            <person name="Zhang Y."/>
            <person name="Huang X."/>
            <person name="Su Z."/>
            <person name="Tong W."/>
            <person name="Li J."/>
            <person name="Tong Z."/>
            <person name="Li S."/>
            <person name="Ye J."/>
            <person name="Wang L."/>
            <person name="Fang L."/>
            <person name="Lei T."/>
            <person name="Chen C."/>
            <person name="Chen H."/>
            <person name="Xu Z."/>
            <person name="Li H."/>
            <person name="Huang H."/>
            <person name="Zhang F."/>
            <person name="Xu H."/>
            <person name="Li N."/>
            <person name="Zhao C."/>
            <person name="Li S."/>
            <person name="Dong L."/>
            <person name="Huang Y."/>
            <person name="Li L."/>
            <person name="Xi Y."/>
            <person name="Qi Q."/>
            <person name="Li W."/>
            <person name="Zhang B."/>
            <person name="Hu W."/>
            <person name="Zhang Y."/>
            <person name="Tian X."/>
            <person name="Jiao Y."/>
            <person name="Liang X."/>
            <person name="Jin J."/>
            <person name="Gao L."/>
            <person name="Zheng W."/>
            <person name="Hao B."/>
            <person name="Liu S."/>
            <person name="Wang W."/>
            <person name="Yuan L."/>
            <person name="Cao M."/>
            <person name="McDermott J."/>
            <person name="Samudrala R."/>
            <person name="Wang J."/>
            <person name="Wong G.K."/>
            <person name="Yang H."/>
        </authorList>
    </citation>
    <scope>NUCLEOTIDE SEQUENCE [LARGE SCALE GENOMIC DNA]</scope>
    <source>
        <strain evidence="7">cv. 93-11</strain>
    </source>
</reference>
<keyword evidence="7" id="KW-1185">Reference proteome</keyword>
<dbReference type="PROSITE" id="PS50966">
    <property type="entry name" value="ZF_SWIM"/>
    <property type="match status" value="1"/>
</dbReference>
<feature type="domain" description="SWIM-type" evidence="5">
    <location>
        <begin position="411"/>
        <end position="447"/>
    </location>
</feature>
<evidence type="ECO:0000256" key="1">
    <source>
        <dbReference type="ARBA" id="ARBA00022723"/>
    </source>
</evidence>
<dbReference type="PANTHER" id="PTHR47718:SF2">
    <property type="entry name" value="PROTEIN FAR1-RELATED SEQUENCE 5-LIKE"/>
    <property type="match status" value="1"/>
</dbReference>
<dbReference type="Pfam" id="PF10551">
    <property type="entry name" value="MULE"/>
    <property type="match status" value="1"/>
</dbReference>
<dbReference type="HOGENOM" id="CLU_008459_3_3_1"/>
<dbReference type="Pfam" id="PF03101">
    <property type="entry name" value="FAR1"/>
    <property type="match status" value="1"/>
</dbReference>
<dbReference type="Proteomes" id="UP000007015">
    <property type="component" value="Chromosome 6"/>
</dbReference>